<dbReference type="Pfam" id="PF16655">
    <property type="entry name" value="PhoD_N"/>
    <property type="match status" value="1"/>
</dbReference>
<reference evidence="4" key="2">
    <citation type="submission" date="2023-06" db="EMBL/GenBank/DDBJ databases">
        <authorList>
            <consortium name="Lawrence Berkeley National Laboratory"/>
            <person name="Mondo S.J."/>
            <person name="Hensen N."/>
            <person name="Bonometti L."/>
            <person name="Westerberg I."/>
            <person name="Brannstrom I.O."/>
            <person name="Guillou S."/>
            <person name="Cros-Aarteil S."/>
            <person name="Calhoun S."/>
            <person name="Haridas S."/>
            <person name="Kuo A."/>
            <person name="Pangilinan J."/>
            <person name="Riley R."/>
            <person name="Labutti K."/>
            <person name="Andreopoulos B."/>
            <person name="Lipzen A."/>
            <person name="Chen C."/>
            <person name="Yanf M."/>
            <person name="Daum C."/>
            <person name="Ng V."/>
            <person name="Clum A."/>
            <person name="Steindorff A."/>
            <person name="Ohm R."/>
            <person name="Martin F."/>
            <person name="Silar P."/>
            <person name="Natvig D."/>
            <person name="Lalanne C."/>
            <person name="Gautier V."/>
            <person name="Ament-Velasquez S.L."/>
            <person name="Kruys A."/>
            <person name="Hutchinson M.I."/>
            <person name="Powell A.J."/>
            <person name="Barry K."/>
            <person name="Miller A.N."/>
            <person name="Grigoriev I.V."/>
            <person name="Debuchy R."/>
            <person name="Gladieux P."/>
            <person name="Thoren M.H."/>
            <person name="Johannesson H."/>
        </authorList>
    </citation>
    <scope>NUCLEOTIDE SEQUENCE</scope>
    <source>
        <strain evidence="4">PSN324</strain>
    </source>
</reference>
<evidence type="ECO:0000256" key="1">
    <source>
        <dbReference type="SAM" id="SignalP"/>
    </source>
</evidence>
<feature type="chain" id="PRO_5043866333" evidence="1">
    <location>
        <begin position="20"/>
        <end position="592"/>
    </location>
</feature>
<accession>A0AAV9HTD9</accession>
<reference evidence="4" key="1">
    <citation type="journal article" date="2023" name="Mol. Phylogenet. Evol.">
        <title>Genome-scale phylogeny and comparative genomics of the fungal order Sordariales.</title>
        <authorList>
            <person name="Hensen N."/>
            <person name="Bonometti L."/>
            <person name="Westerberg I."/>
            <person name="Brannstrom I.O."/>
            <person name="Guillou S."/>
            <person name="Cros-Aarteil S."/>
            <person name="Calhoun S."/>
            <person name="Haridas S."/>
            <person name="Kuo A."/>
            <person name="Mondo S."/>
            <person name="Pangilinan J."/>
            <person name="Riley R."/>
            <person name="LaButti K."/>
            <person name="Andreopoulos B."/>
            <person name="Lipzen A."/>
            <person name="Chen C."/>
            <person name="Yan M."/>
            <person name="Daum C."/>
            <person name="Ng V."/>
            <person name="Clum A."/>
            <person name="Steindorff A."/>
            <person name="Ohm R.A."/>
            <person name="Martin F."/>
            <person name="Silar P."/>
            <person name="Natvig D.O."/>
            <person name="Lalanne C."/>
            <person name="Gautier V."/>
            <person name="Ament-Velasquez S.L."/>
            <person name="Kruys A."/>
            <person name="Hutchinson M.I."/>
            <person name="Powell A.J."/>
            <person name="Barry K."/>
            <person name="Miller A.N."/>
            <person name="Grigoriev I.V."/>
            <person name="Debuchy R."/>
            <person name="Gladieux P."/>
            <person name="Hiltunen Thoren M."/>
            <person name="Johannesson H."/>
        </authorList>
    </citation>
    <scope>NUCLEOTIDE SEQUENCE</scope>
    <source>
        <strain evidence="4">PSN324</strain>
    </source>
</reference>
<gene>
    <name evidence="4" type="ORF">QBC42DRAFT_346021</name>
</gene>
<dbReference type="Gene3D" id="3.60.21.70">
    <property type="entry name" value="PhoD-like phosphatase"/>
    <property type="match status" value="1"/>
</dbReference>
<evidence type="ECO:0000313" key="5">
    <source>
        <dbReference type="Proteomes" id="UP001321749"/>
    </source>
</evidence>
<evidence type="ECO:0000313" key="4">
    <source>
        <dbReference type="EMBL" id="KAK4462913.1"/>
    </source>
</evidence>
<keyword evidence="5" id="KW-1185">Reference proteome</keyword>
<dbReference type="Pfam" id="PF09423">
    <property type="entry name" value="PhoD"/>
    <property type="match status" value="1"/>
</dbReference>
<name>A0AAV9HTD9_9PEZI</name>
<feature type="signal peptide" evidence="1">
    <location>
        <begin position="1"/>
        <end position="19"/>
    </location>
</feature>
<proteinExistence type="predicted"/>
<evidence type="ECO:0000259" key="3">
    <source>
        <dbReference type="Pfam" id="PF16655"/>
    </source>
</evidence>
<comment type="caution">
    <text evidence="4">The sequence shown here is derived from an EMBL/GenBank/DDBJ whole genome shotgun (WGS) entry which is preliminary data.</text>
</comment>
<dbReference type="PANTHER" id="PTHR43606">
    <property type="entry name" value="PHOSPHATASE, PUTATIVE (AFU_ORTHOLOGUE AFUA_6G08710)-RELATED"/>
    <property type="match status" value="1"/>
</dbReference>
<sequence>MFYQVGVVVLAAAATLAEASFENNLAYGSPSKRHPGLAVPLAHIYKRQTGSLYTANEVNFTHGVASGDPYDTSVIIWTRLAPTADNVAAEIVPGGVVPIYSDPEAAQPSTKAACVEFKISTDQTFNNVADSGRAYTTSDVDYTVKFEAANLQPFTTYYYRFNVCGSSKTSPAGRTKTLPSKNQKVSRNVKLAVYSCSNYPEGYFNAYGNVVRKDSVDYVLHLGDYIYEYKADEVRKALPDRETYTLYDYRKRIATYRTDVDLLDSHSRFAWIPVWDDHEVANNAWRNGSSNSDGEVFRKRKQAAVRAYFEWMPLRQVDMDDSLRIWRSFSVGDLFDLLMLDTRQYDRDLTVLNGVAGIGGNSQEVEKLVDLQNRTIMGLKQEAWFYDQLRQSSSRGAAWRLVGNQVIFSRMTLGVFTDTPFNRDQWDGYLANRDRVYQTLADGKINNTVMLSGDSHAAWVSDLAWLGKKDYNEATGAGSFGVEFAGSAVTSKSPLSGVVPRWIADPISKLLINANPELQWQDLYYRGYFELDIGYEALSAQFFGIPDLKKRSGDEVLLARFLVRNGENRLARNPTVGGGVAYAGALKNGKVQ</sequence>
<dbReference type="InterPro" id="IPR038607">
    <property type="entry name" value="PhoD-like_sf"/>
</dbReference>
<keyword evidence="1" id="KW-0732">Signal</keyword>
<dbReference type="InterPro" id="IPR029052">
    <property type="entry name" value="Metallo-depent_PP-like"/>
</dbReference>
<dbReference type="InterPro" id="IPR018946">
    <property type="entry name" value="PhoD-like_MPP"/>
</dbReference>
<evidence type="ECO:0000259" key="2">
    <source>
        <dbReference type="Pfam" id="PF09423"/>
    </source>
</evidence>
<organism evidence="4 5">
    <name type="scientific">Cladorrhinum samala</name>
    <dbReference type="NCBI Taxonomy" id="585594"/>
    <lineage>
        <taxon>Eukaryota</taxon>
        <taxon>Fungi</taxon>
        <taxon>Dikarya</taxon>
        <taxon>Ascomycota</taxon>
        <taxon>Pezizomycotina</taxon>
        <taxon>Sordariomycetes</taxon>
        <taxon>Sordariomycetidae</taxon>
        <taxon>Sordariales</taxon>
        <taxon>Podosporaceae</taxon>
        <taxon>Cladorrhinum</taxon>
    </lineage>
</organism>
<dbReference type="Proteomes" id="UP001321749">
    <property type="component" value="Unassembled WGS sequence"/>
</dbReference>
<dbReference type="InterPro" id="IPR032093">
    <property type="entry name" value="PhoD_N"/>
</dbReference>
<feature type="domain" description="PhoD-like phosphatase metallophosphatase" evidence="2">
    <location>
        <begin position="191"/>
        <end position="542"/>
    </location>
</feature>
<protein>
    <submittedName>
        <fullName evidence="4">Alkaline phosphatase D</fullName>
    </submittedName>
</protein>
<dbReference type="CDD" id="cd07389">
    <property type="entry name" value="MPP_PhoD"/>
    <property type="match status" value="1"/>
</dbReference>
<dbReference type="EMBL" id="MU864966">
    <property type="protein sequence ID" value="KAK4462913.1"/>
    <property type="molecule type" value="Genomic_DNA"/>
</dbReference>
<dbReference type="PANTHER" id="PTHR43606:SF7">
    <property type="entry name" value="PHOSPHATASE, PUTATIVE (AFU_ORTHOLOGUE AFUA_6G08710)-RELATED"/>
    <property type="match status" value="1"/>
</dbReference>
<dbReference type="SUPFAM" id="SSF56300">
    <property type="entry name" value="Metallo-dependent phosphatases"/>
    <property type="match status" value="1"/>
</dbReference>
<dbReference type="Gene3D" id="2.60.40.380">
    <property type="entry name" value="Purple acid phosphatase-like, N-terminal"/>
    <property type="match status" value="1"/>
</dbReference>
<dbReference type="AlphaFoldDB" id="A0AAV9HTD9"/>
<dbReference type="InterPro" id="IPR052900">
    <property type="entry name" value="Phospholipid_Metab_Enz"/>
</dbReference>
<feature type="domain" description="Phospholipase D N-terminal" evidence="3">
    <location>
        <begin position="62"/>
        <end position="177"/>
    </location>
</feature>